<proteinExistence type="inferred from homology"/>
<evidence type="ECO:0000256" key="4">
    <source>
        <dbReference type="ARBA" id="ARBA00011233"/>
    </source>
</evidence>
<comment type="similarity">
    <text evidence="3">Belongs to the multicopper oxidase family.</text>
</comment>
<dbReference type="InterPro" id="IPR008972">
    <property type="entry name" value="Cupredoxin"/>
</dbReference>
<evidence type="ECO:0000313" key="14">
    <source>
        <dbReference type="Proteomes" id="UP001229346"/>
    </source>
</evidence>
<comment type="cofactor">
    <cofactor evidence="2">
        <name>Cu(2+)</name>
        <dbReference type="ChEBI" id="CHEBI:29036"/>
    </cofactor>
</comment>
<evidence type="ECO:0000259" key="12">
    <source>
        <dbReference type="Pfam" id="PF07732"/>
    </source>
</evidence>
<keyword evidence="9" id="KW-0560">Oxidoreductase</keyword>
<dbReference type="EC" id="1.7.2.1" evidence="5"/>
<evidence type="ECO:0000256" key="11">
    <source>
        <dbReference type="ARBA" id="ARBA00049340"/>
    </source>
</evidence>
<dbReference type="InterPro" id="IPR011707">
    <property type="entry name" value="Cu-oxidase-like_N"/>
</dbReference>
<evidence type="ECO:0000256" key="5">
    <source>
        <dbReference type="ARBA" id="ARBA00011882"/>
    </source>
</evidence>
<reference evidence="13 14" key="1">
    <citation type="submission" date="2023-07" db="EMBL/GenBank/DDBJ databases">
        <title>Sorghum-associated microbial communities from plants grown in Nebraska, USA.</title>
        <authorList>
            <person name="Schachtman D."/>
        </authorList>
    </citation>
    <scope>NUCLEOTIDE SEQUENCE [LARGE SCALE GENOMIC DNA]</scope>
    <source>
        <strain evidence="13 14">CC482</strain>
    </source>
</reference>
<dbReference type="InterPro" id="IPR045087">
    <property type="entry name" value="Cu-oxidase_fam"/>
</dbReference>
<accession>A0ABT9U1G6</accession>
<evidence type="ECO:0000256" key="10">
    <source>
        <dbReference type="ARBA" id="ARBA00023008"/>
    </source>
</evidence>
<dbReference type="PRINTS" id="PR00695">
    <property type="entry name" value="CUNO2RDTASE"/>
</dbReference>
<sequence>MLKDPGTGAEEREFELTAQDTILRLEDGTTIEAWTFNGSTPGPELRVREGGRVVVKLINRDIDEGVTIHWHGVAVPCSQDGVAGVTQDVIWSGESFAYSFIADHPGTYWYHSHQESSEQAKKGLIGRIVIEPKENMLL</sequence>
<dbReference type="SUPFAM" id="SSF49503">
    <property type="entry name" value="Cupredoxins"/>
    <property type="match status" value="1"/>
</dbReference>
<dbReference type="RefSeq" id="WP_307202946.1">
    <property type="nucleotide sequence ID" value="NZ_JAUSST010000003.1"/>
</dbReference>
<dbReference type="PANTHER" id="PTHR11709">
    <property type="entry name" value="MULTI-COPPER OXIDASE"/>
    <property type="match status" value="1"/>
</dbReference>
<keyword evidence="10" id="KW-0186">Copper</keyword>
<dbReference type="Proteomes" id="UP001229346">
    <property type="component" value="Unassembled WGS sequence"/>
</dbReference>
<evidence type="ECO:0000256" key="3">
    <source>
        <dbReference type="ARBA" id="ARBA00010609"/>
    </source>
</evidence>
<keyword evidence="7" id="KW-0479">Metal-binding</keyword>
<keyword evidence="14" id="KW-1185">Reference proteome</keyword>
<gene>
    <name evidence="13" type="ORF">J2T15_001694</name>
</gene>
<name>A0ABT9U1G6_PAEHA</name>
<evidence type="ECO:0000256" key="9">
    <source>
        <dbReference type="ARBA" id="ARBA00023002"/>
    </source>
</evidence>
<dbReference type="Pfam" id="PF07732">
    <property type="entry name" value="Cu-oxidase_3"/>
    <property type="match status" value="1"/>
</dbReference>
<evidence type="ECO:0000256" key="6">
    <source>
        <dbReference type="ARBA" id="ARBA00017290"/>
    </source>
</evidence>
<comment type="cofactor">
    <cofactor evidence="1">
        <name>Cu(+)</name>
        <dbReference type="ChEBI" id="CHEBI:49552"/>
    </cofactor>
</comment>
<dbReference type="EMBL" id="JAUSSU010000003">
    <property type="protein sequence ID" value="MDQ0112259.1"/>
    <property type="molecule type" value="Genomic_DNA"/>
</dbReference>
<keyword evidence="8" id="KW-0677">Repeat</keyword>
<evidence type="ECO:0000256" key="8">
    <source>
        <dbReference type="ARBA" id="ARBA00022737"/>
    </source>
</evidence>
<feature type="domain" description="Plastocyanin-like" evidence="12">
    <location>
        <begin position="22"/>
        <end position="134"/>
    </location>
</feature>
<evidence type="ECO:0000256" key="1">
    <source>
        <dbReference type="ARBA" id="ARBA00001960"/>
    </source>
</evidence>
<evidence type="ECO:0000256" key="2">
    <source>
        <dbReference type="ARBA" id="ARBA00001973"/>
    </source>
</evidence>
<evidence type="ECO:0000256" key="7">
    <source>
        <dbReference type="ARBA" id="ARBA00022723"/>
    </source>
</evidence>
<comment type="subunit">
    <text evidence="4">Homotrimer.</text>
</comment>
<dbReference type="PANTHER" id="PTHR11709:SF394">
    <property type="entry name" value="FI03373P-RELATED"/>
    <property type="match status" value="1"/>
</dbReference>
<evidence type="ECO:0000313" key="13">
    <source>
        <dbReference type="EMBL" id="MDQ0112259.1"/>
    </source>
</evidence>
<dbReference type="InterPro" id="IPR001287">
    <property type="entry name" value="NO2-reductase_Cu"/>
</dbReference>
<comment type="caution">
    <text evidence="13">The sequence shown here is derived from an EMBL/GenBank/DDBJ whole genome shotgun (WGS) entry which is preliminary data.</text>
</comment>
<protein>
    <recommendedName>
        <fullName evidence="6">Copper-containing nitrite reductase</fullName>
        <ecNumber evidence="5">1.7.2.1</ecNumber>
    </recommendedName>
</protein>
<organism evidence="13 14">
    <name type="scientific">Paenibacillus harenae</name>
    <dbReference type="NCBI Taxonomy" id="306543"/>
    <lineage>
        <taxon>Bacteria</taxon>
        <taxon>Bacillati</taxon>
        <taxon>Bacillota</taxon>
        <taxon>Bacilli</taxon>
        <taxon>Bacillales</taxon>
        <taxon>Paenibacillaceae</taxon>
        <taxon>Paenibacillus</taxon>
    </lineage>
</organism>
<dbReference type="Gene3D" id="2.60.40.420">
    <property type="entry name" value="Cupredoxins - blue copper proteins"/>
    <property type="match status" value="1"/>
</dbReference>
<dbReference type="CDD" id="cd13861">
    <property type="entry name" value="CuRO_1_CumA_like"/>
    <property type="match status" value="1"/>
</dbReference>
<comment type="catalytic activity">
    <reaction evidence="11">
        <text>nitric oxide + Fe(III)-[cytochrome c] + H2O = Fe(II)-[cytochrome c] + nitrite + 2 H(+)</text>
        <dbReference type="Rhea" id="RHEA:15233"/>
        <dbReference type="Rhea" id="RHEA-COMP:10350"/>
        <dbReference type="Rhea" id="RHEA-COMP:14399"/>
        <dbReference type="ChEBI" id="CHEBI:15377"/>
        <dbReference type="ChEBI" id="CHEBI:15378"/>
        <dbReference type="ChEBI" id="CHEBI:16301"/>
        <dbReference type="ChEBI" id="CHEBI:16480"/>
        <dbReference type="ChEBI" id="CHEBI:29033"/>
        <dbReference type="ChEBI" id="CHEBI:29034"/>
        <dbReference type="EC" id="1.7.2.1"/>
    </reaction>
</comment>